<feature type="compositionally biased region" description="Basic and acidic residues" evidence="2">
    <location>
        <begin position="279"/>
        <end position="293"/>
    </location>
</feature>
<proteinExistence type="inferred from homology"/>
<dbReference type="InterPro" id="IPR003488">
    <property type="entry name" value="DprA"/>
</dbReference>
<organism evidence="5 6">
    <name type="scientific">Tropicimonas omnivorans</name>
    <dbReference type="NCBI Taxonomy" id="3075590"/>
    <lineage>
        <taxon>Bacteria</taxon>
        <taxon>Pseudomonadati</taxon>
        <taxon>Pseudomonadota</taxon>
        <taxon>Alphaproteobacteria</taxon>
        <taxon>Rhodobacterales</taxon>
        <taxon>Roseobacteraceae</taxon>
        <taxon>Tropicimonas</taxon>
    </lineage>
</organism>
<dbReference type="InterPro" id="IPR041614">
    <property type="entry name" value="DprA_WH"/>
</dbReference>
<gene>
    <name evidence="5" type="primary">dprA</name>
    <name evidence="5" type="ORF">RM543_06760</name>
</gene>
<reference evidence="5 6" key="1">
    <citation type="submission" date="2023-09" db="EMBL/GenBank/DDBJ databases">
        <authorList>
            <person name="Rey-Velasco X."/>
        </authorList>
    </citation>
    <scope>NUCLEOTIDE SEQUENCE [LARGE SCALE GENOMIC DNA]</scope>
    <source>
        <strain evidence="5 6">F158</strain>
    </source>
</reference>
<feature type="domain" description="DprA winged helix" evidence="4">
    <location>
        <begin position="301"/>
        <end position="358"/>
    </location>
</feature>
<dbReference type="EMBL" id="JAVRHL010000002">
    <property type="protein sequence ID" value="MDT0682378.1"/>
    <property type="molecule type" value="Genomic_DNA"/>
</dbReference>
<dbReference type="InterPro" id="IPR057666">
    <property type="entry name" value="DrpA_SLOG"/>
</dbReference>
<dbReference type="PANTHER" id="PTHR43022:SF1">
    <property type="entry name" value="PROTEIN SMF"/>
    <property type="match status" value="1"/>
</dbReference>
<feature type="domain" description="Smf/DprA SLOG" evidence="3">
    <location>
        <begin position="63"/>
        <end position="270"/>
    </location>
</feature>
<name>A0ABU3DFP6_9RHOB</name>
<feature type="region of interest" description="Disordered" evidence="2">
    <location>
        <begin position="276"/>
        <end position="306"/>
    </location>
</feature>
<dbReference type="InterPro" id="IPR036388">
    <property type="entry name" value="WH-like_DNA-bd_sf"/>
</dbReference>
<keyword evidence="6" id="KW-1185">Reference proteome</keyword>
<dbReference type="Gene3D" id="3.40.50.450">
    <property type="match status" value="1"/>
</dbReference>
<sequence length="365" mass="38165">MRSRRVGPKTYRRLLHQSGGDPHAALDALPGIARKAGMEEYRLCSRGEAEAELEAGHAAGARLIHEGDPDWPTGMADLAEAPPMLWARGPGIPSLFRPSLAVVGARNASSLGLRMARKLCGELAAEGLTIVSGLARGIDAEAHRCALRTGTVAVVAGGVDVVYPKENAELTDQIAASGLILSEMPCGMRPQARHFPRRNRLVAALPEAVLVIEAAARSGSLITARNAGELGRDVLAVPGHPLDGRAEGCNLLIREGATLIRRVEDVVEALTPLSGRAGETARDEGMAGADRAEPAPPVARQTPDSGEAAVRERILALLGPSPVAEDQVIRDLGLSARQVGAALVALELGGEVERLPGGLLARRKA</sequence>
<dbReference type="Pfam" id="PF17782">
    <property type="entry name" value="WHD_DprA"/>
    <property type="match status" value="1"/>
</dbReference>
<evidence type="ECO:0000313" key="6">
    <source>
        <dbReference type="Proteomes" id="UP001265259"/>
    </source>
</evidence>
<dbReference type="NCBIfam" id="TIGR00732">
    <property type="entry name" value="dprA"/>
    <property type="match status" value="1"/>
</dbReference>
<dbReference type="Proteomes" id="UP001265259">
    <property type="component" value="Unassembled WGS sequence"/>
</dbReference>
<evidence type="ECO:0000256" key="2">
    <source>
        <dbReference type="SAM" id="MobiDB-lite"/>
    </source>
</evidence>
<dbReference type="Gene3D" id="1.10.10.10">
    <property type="entry name" value="Winged helix-like DNA-binding domain superfamily/Winged helix DNA-binding domain"/>
    <property type="match status" value="1"/>
</dbReference>
<protein>
    <submittedName>
        <fullName evidence="5">DNA-processing protein DprA</fullName>
    </submittedName>
</protein>
<dbReference type="PANTHER" id="PTHR43022">
    <property type="entry name" value="PROTEIN SMF"/>
    <property type="match status" value="1"/>
</dbReference>
<dbReference type="Pfam" id="PF21102">
    <property type="entry name" value="DprA_N"/>
    <property type="match status" value="1"/>
</dbReference>
<evidence type="ECO:0000256" key="1">
    <source>
        <dbReference type="ARBA" id="ARBA00006525"/>
    </source>
</evidence>
<dbReference type="SUPFAM" id="SSF102405">
    <property type="entry name" value="MCP/YpsA-like"/>
    <property type="match status" value="1"/>
</dbReference>
<comment type="similarity">
    <text evidence="1">Belongs to the DprA/Smf family.</text>
</comment>
<accession>A0ABU3DFP6</accession>
<evidence type="ECO:0000259" key="3">
    <source>
        <dbReference type="Pfam" id="PF02481"/>
    </source>
</evidence>
<dbReference type="Pfam" id="PF02481">
    <property type="entry name" value="DNA_processg_A"/>
    <property type="match status" value="1"/>
</dbReference>
<comment type="caution">
    <text evidence="5">The sequence shown here is derived from an EMBL/GenBank/DDBJ whole genome shotgun (WGS) entry which is preliminary data.</text>
</comment>
<evidence type="ECO:0000313" key="5">
    <source>
        <dbReference type="EMBL" id="MDT0682378.1"/>
    </source>
</evidence>
<evidence type="ECO:0000259" key="4">
    <source>
        <dbReference type="Pfam" id="PF17782"/>
    </source>
</evidence>